<gene>
    <name evidence="2" type="ORF">NDU88_005918</name>
</gene>
<dbReference type="EMBL" id="JANPWB010000009">
    <property type="protein sequence ID" value="KAJ1153156.1"/>
    <property type="molecule type" value="Genomic_DNA"/>
</dbReference>
<comment type="caution">
    <text evidence="2">The sequence shown here is derived from an EMBL/GenBank/DDBJ whole genome shotgun (WGS) entry which is preliminary data.</text>
</comment>
<sequence length="110" mass="11763">MHKAWGALRRAAAGTASWTWRYRAGRGAWAYPPRGLDRTACLGPVHRPEAPGGLILEDCSPEVDERRRCAEPSLFGLLVLLCSAILGAQASGPGLRRAGGALTWTAPRVT</sequence>
<keyword evidence="1" id="KW-0812">Transmembrane</keyword>
<organism evidence="2 3">
    <name type="scientific">Pleurodeles waltl</name>
    <name type="common">Iberian ribbed newt</name>
    <dbReference type="NCBI Taxonomy" id="8319"/>
    <lineage>
        <taxon>Eukaryota</taxon>
        <taxon>Metazoa</taxon>
        <taxon>Chordata</taxon>
        <taxon>Craniata</taxon>
        <taxon>Vertebrata</taxon>
        <taxon>Euteleostomi</taxon>
        <taxon>Amphibia</taxon>
        <taxon>Batrachia</taxon>
        <taxon>Caudata</taxon>
        <taxon>Salamandroidea</taxon>
        <taxon>Salamandridae</taxon>
        <taxon>Pleurodelinae</taxon>
        <taxon>Pleurodeles</taxon>
    </lineage>
</organism>
<evidence type="ECO:0000256" key="1">
    <source>
        <dbReference type="SAM" id="Phobius"/>
    </source>
</evidence>
<feature type="transmembrane region" description="Helical" evidence="1">
    <location>
        <begin position="74"/>
        <end position="92"/>
    </location>
</feature>
<keyword evidence="1" id="KW-1133">Transmembrane helix</keyword>
<dbReference type="AlphaFoldDB" id="A0AAV7RK25"/>
<evidence type="ECO:0000313" key="3">
    <source>
        <dbReference type="Proteomes" id="UP001066276"/>
    </source>
</evidence>
<accession>A0AAV7RK25</accession>
<keyword evidence="1" id="KW-0472">Membrane</keyword>
<reference evidence="2" key="1">
    <citation type="journal article" date="2022" name="bioRxiv">
        <title>Sequencing and chromosome-scale assembly of the giantPleurodeles waltlgenome.</title>
        <authorList>
            <person name="Brown T."/>
            <person name="Elewa A."/>
            <person name="Iarovenko S."/>
            <person name="Subramanian E."/>
            <person name="Araus A.J."/>
            <person name="Petzold A."/>
            <person name="Susuki M."/>
            <person name="Suzuki K.-i.T."/>
            <person name="Hayashi T."/>
            <person name="Toyoda A."/>
            <person name="Oliveira C."/>
            <person name="Osipova E."/>
            <person name="Leigh N.D."/>
            <person name="Simon A."/>
            <person name="Yun M.H."/>
        </authorList>
    </citation>
    <scope>NUCLEOTIDE SEQUENCE</scope>
    <source>
        <strain evidence="2">20211129_DDA</strain>
        <tissue evidence="2">Liver</tissue>
    </source>
</reference>
<dbReference type="Proteomes" id="UP001066276">
    <property type="component" value="Chromosome 5"/>
</dbReference>
<protein>
    <submittedName>
        <fullName evidence="2">Uncharacterized protein</fullName>
    </submittedName>
</protein>
<keyword evidence="3" id="KW-1185">Reference proteome</keyword>
<evidence type="ECO:0000313" key="2">
    <source>
        <dbReference type="EMBL" id="KAJ1153156.1"/>
    </source>
</evidence>
<proteinExistence type="predicted"/>
<name>A0AAV7RK25_PLEWA</name>